<feature type="region of interest" description="Disordered" evidence="1">
    <location>
        <begin position="113"/>
        <end position="175"/>
    </location>
</feature>
<dbReference type="EMBL" id="KZ107839">
    <property type="protein sequence ID" value="OSS52566.1"/>
    <property type="molecule type" value="Genomic_DNA"/>
</dbReference>
<evidence type="ECO:0000256" key="1">
    <source>
        <dbReference type="SAM" id="MobiDB-lite"/>
    </source>
</evidence>
<protein>
    <recommendedName>
        <fullName evidence="5">Granulins domain-containing protein</fullName>
    </recommendedName>
</protein>
<evidence type="ECO:0000256" key="2">
    <source>
        <dbReference type="SAM" id="SignalP"/>
    </source>
</evidence>
<dbReference type="OMA" id="PTAYCEV"/>
<feature type="signal peptide" evidence="2">
    <location>
        <begin position="1"/>
        <end position="20"/>
    </location>
</feature>
<sequence length="197" mass="20441">MFSSILLLPLLTVAVIGSHSTPLLFRRQTQGQCSDIGQKSCGDFCIDSTDTCCPDQSGGCPLATYCTLGDNGEYGCCDVGETCVGDGGVIFTDLPGTTSTITDDLIPSETSRLASTNEETSVTTPINTRTSRPTSTLDDAFVSTPLISTSSRGPTSATTTRTPTTSTAPAQSTGAANSRFRGLCGWLFAVALPVFAL</sequence>
<evidence type="ECO:0008006" key="5">
    <source>
        <dbReference type="Google" id="ProtNLM"/>
    </source>
</evidence>
<evidence type="ECO:0000313" key="3">
    <source>
        <dbReference type="EMBL" id="OSS52566.1"/>
    </source>
</evidence>
<proteinExistence type="predicted"/>
<accession>A0A1Y2M8X4</accession>
<dbReference type="Proteomes" id="UP000193240">
    <property type="component" value="Unassembled WGS sequence"/>
</dbReference>
<gene>
    <name evidence="3" type="ORF">B5807_02202</name>
</gene>
<feature type="compositionally biased region" description="Polar residues" evidence="1">
    <location>
        <begin position="113"/>
        <end position="137"/>
    </location>
</feature>
<dbReference type="STRING" id="105696.A0A1Y2M8X4"/>
<organism evidence="3 4">
    <name type="scientific">Epicoccum nigrum</name>
    <name type="common">Soil fungus</name>
    <name type="synonym">Epicoccum purpurascens</name>
    <dbReference type="NCBI Taxonomy" id="105696"/>
    <lineage>
        <taxon>Eukaryota</taxon>
        <taxon>Fungi</taxon>
        <taxon>Dikarya</taxon>
        <taxon>Ascomycota</taxon>
        <taxon>Pezizomycotina</taxon>
        <taxon>Dothideomycetes</taxon>
        <taxon>Pleosporomycetidae</taxon>
        <taxon>Pleosporales</taxon>
        <taxon>Pleosporineae</taxon>
        <taxon>Didymellaceae</taxon>
        <taxon>Epicoccum</taxon>
    </lineage>
</organism>
<dbReference type="AlphaFoldDB" id="A0A1Y2M8X4"/>
<keyword evidence="2" id="KW-0732">Signal</keyword>
<dbReference type="InParanoid" id="A0A1Y2M8X4"/>
<feature type="chain" id="PRO_5013073446" description="Granulins domain-containing protein" evidence="2">
    <location>
        <begin position="21"/>
        <end position="197"/>
    </location>
</feature>
<name>A0A1Y2M8X4_EPING</name>
<keyword evidence="4" id="KW-1185">Reference proteome</keyword>
<evidence type="ECO:0000313" key="4">
    <source>
        <dbReference type="Proteomes" id="UP000193240"/>
    </source>
</evidence>
<reference evidence="3 4" key="1">
    <citation type="journal article" date="2017" name="Genome Announc.">
        <title>Genome sequence of the saprophytic ascomycete Epicoccum nigrum ICMP 19927 strain isolated from New Zealand.</title>
        <authorList>
            <person name="Fokin M."/>
            <person name="Fleetwood D."/>
            <person name="Weir B.S."/>
            <person name="Villas-Boas S.G."/>
        </authorList>
    </citation>
    <scope>NUCLEOTIDE SEQUENCE [LARGE SCALE GENOMIC DNA]</scope>
    <source>
        <strain evidence="3 4">ICMP 19927</strain>
    </source>
</reference>
<feature type="compositionally biased region" description="Low complexity" evidence="1">
    <location>
        <begin position="148"/>
        <end position="175"/>
    </location>
</feature>